<evidence type="ECO:0000313" key="1">
    <source>
        <dbReference type="EMBL" id="NYS77799.1"/>
    </source>
</evidence>
<organism evidence="1 2">
    <name type="scientific">Vreelandella glaciei</name>
    <dbReference type="NCBI Taxonomy" id="186761"/>
    <lineage>
        <taxon>Bacteria</taxon>
        <taxon>Pseudomonadati</taxon>
        <taxon>Pseudomonadota</taxon>
        <taxon>Gammaproteobacteria</taxon>
        <taxon>Oceanospirillales</taxon>
        <taxon>Halomonadaceae</taxon>
        <taxon>Vreelandella</taxon>
    </lineage>
</organism>
<proteinExistence type="predicted"/>
<protein>
    <submittedName>
        <fullName evidence="1">Uncharacterized protein</fullName>
    </submittedName>
</protein>
<sequence length="180" mass="19892">MVYEVKMLNSDDIQLLKDDWIPAAEANDELPISSFKQAVSWAEDVENGSANTQAEVYGVFCSEGRIHAIFDQVGIHLGTPKGYFKILSMVVAPQIDLSGIKADEFFSARDRFAAVIAKVITHGMNILQSHENATKVKFYASGSVTLGLFQKTWASLDPDILEQLNVATNVYGNWAEFSKI</sequence>
<dbReference type="AlphaFoldDB" id="A0A7Z0LSI0"/>
<dbReference type="EMBL" id="JACCDE010000010">
    <property type="protein sequence ID" value="NYS77799.1"/>
    <property type="molecule type" value="Genomic_DNA"/>
</dbReference>
<keyword evidence="2" id="KW-1185">Reference proteome</keyword>
<gene>
    <name evidence="1" type="ORF">HZS80_08730</name>
</gene>
<name>A0A7Z0LSI0_9GAMM</name>
<comment type="caution">
    <text evidence="1">The sequence shown here is derived from an EMBL/GenBank/DDBJ whole genome shotgun (WGS) entry which is preliminary data.</text>
</comment>
<reference evidence="1 2" key="1">
    <citation type="journal article" date="2003" name="Extremophiles">
        <title>Halomonas glaciei sp. nov. isolated from fast ice of Adelie Land, Antarctica.</title>
        <authorList>
            <person name="Reddy G.S."/>
            <person name="Raghavan P.U."/>
            <person name="Sarita N.B."/>
            <person name="Prakash J.S."/>
            <person name="Nagesh N."/>
            <person name="Delille D."/>
            <person name="Shivaji S."/>
        </authorList>
    </citation>
    <scope>NUCLEOTIDE SEQUENCE [LARGE SCALE GENOMIC DNA]</scope>
    <source>
        <strain evidence="1 2">DD39</strain>
    </source>
</reference>
<dbReference type="Proteomes" id="UP000526892">
    <property type="component" value="Unassembled WGS sequence"/>
</dbReference>
<accession>A0A7Z0LSI0</accession>
<evidence type="ECO:0000313" key="2">
    <source>
        <dbReference type="Proteomes" id="UP000526892"/>
    </source>
</evidence>